<dbReference type="AlphaFoldDB" id="A0A9N8ESD7"/>
<gene>
    <name evidence="5" type="ORF">SEMRO_1692_G291580.1</name>
</gene>
<keyword evidence="4" id="KW-0812">Transmembrane</keyword>
<feature type="region of interest" description="Disordered" evidence="3">
    <location>
        <begin position="1"/>
        <end position="31"/>
    </location>
</feature>
<evidence type="ECO:0000256" key="2">
    <source>
        <dbReference type="ARBA" id="ARBA00022801"/>
    </source>
</evidence>
<reference evidence="5" key="1">
    <citation type="submission" date="2020-06" db="EMBL/GenBank/DDBJ databases">
        <authorList>
            <consortium name="Plant Systems Biology data submission"/>
        </authorList>
    </citation>
    <scope>NUCLEOTIDE SEQUENCE</scope>
    <source>
        <strain evidence="5">D6</strain>
    </source>
</reference>
<name>A0A9N8ESD7_9STRA</name>
<dbReference type="InterPro" id="IPR050645">
    <property type="entry name" value="Histidine_acid_phosphatase"/>
</dbReference>
<keyword evidence="2" id="KW-0378">Hydrolase</keyword>
<feature type="region of interest" description="Disordered" evidence="3">
    <location>
        <begin position="487"/>
        <end position="506"/>
    </location>
</feature>
<comment type="similarity">
    <text evidence="1">Belongs to the histidine acid phosphatase family.</text>
</comment>
<comment type="caution">
    <text evidence="5">The sequence shown here is derived from an EMBL/GenBank/DDBJ whole genome shotgun (WGS) entry which is preliminary data.</text>
</comment>
<dbReference type="OrthoDB" id="258392at2759"/>
<dbReference type="PANTHER" id="PTHR11567:SF110">
    <property type="entry name" value="2-PHOSPHOXYLOSE PHOSPHATASE 1"/>
    <property type="match status" value="1"/>
</dbReference>
<sequence>MGHSHDGSLKQVHVITRHGSRRQLPKDADSLSESETAIDSLLTPLGQQQQYQLGVWLREHYSNSSTTGFADNVLAEYDPIRVHVESSAYERTLVSAQSLLLGLFPSATRGLQLIPETPPVIPIYSKARHNDFDLRAYDKCPTYHDTLEKLYNTQTWRQMEFNSMHLLRKLALIPAFSEYAQHLDGEYIPLKDIWNVYDLIQVAMAECGTAGSYFYDACRDLPDPSVATSIQGEDWTAVRELAHAVELLKFGADMAESKVGGPLLDRIATRMDKYQGSAEQQKLYLYSAHYPTLLGLYAAMNIPFHEEGVIPEYASALIFEVHQGTEYWKFYVRIFYKSGTSTELSPIHLSDTCRTDVKDGCDLFSFLQEIRTRRLTPTEWCTACGNTKADACLQHQLELHHPAQSSCSSHNNSRYAAVYFAGMVSTLMILMVWNTFCKQRPTVRSSTKTDEFHDHVQPEEDFVQNHNGQPQQNGHEEEGVFVQNNGYPQNDAPVPPPVITSDAMLA</sequence>
<dbReference type="CDD" id="cd07061">
    <property type="entry name" value="HP_HAP_like"/>
    <property type="match status" value="1"/>
</dbReference>
<evidence type="ECO:0000313" key="6">
    <source>
        <dbReference type="Proteomes" id="UP001153069"/>
    </source>
</evidence>
<dbReference type="PANTHER" id="PTHR11567">
    <property type="entry name" value="ACID PHOSPHATASE-RELATED"/>
    <property type="match status" value="1"/>
</dbReference>
<evidence type="ECO:0000256" key="4">
    <source>
        <dbReference type="SAM" id="Phobius"/>
    </source>
</evidence>
<dbReference type="InterPro" id="IPR000560">
    <property type="entry name" value="His_Pase_clade-2"/>
</dbReference>
<keyword evidence="4" id="KW-1133">Transmembrane helix</keyword>
<dbReference type="Gene3D" id="3.40.50.1240">
    <property type="entry name" value="Phosphoglycerate mutase-like"/>
    <property type="match status" value="1"/>
</dbReference>
<organism evidence="5 6">
    <name type="scientific">Seminavis robusta</name>
    <dbReference type="NCBI Taxonomy" id="568900"/>
    <lineage>
        <taxon>Eukaryota</taxon>
        <taxon>Sar</taxon>
        <taxon>Stramenopiles</taxon>
        <taxon>Ochrophyta</taxon>
        <taxon>Bacillariophyta</taxon>
        <taxon>Bacillariophyceae</taxon>
        <taxon>Bacillariophycidae</taxon>
        <taxon>Naviculales</taxon>
        <taxon>Naviculaceae</taxon>
        <taxon>Seminavis</taxon>
    </lineage>
</organism>
<dbReference type="Pfam" id="PF00328">
    <property type="entry name" value="His_Phos_2"/>
    <property type="match status" value="1"/>
</dbReference>
<evidence type="ECO:0000256" key="1">
    <source>
        <dbReference type="ARBA" id="ARBA00005375"/>
    </source>
</evidence>
<accession>A0A9N8ESD7</accession>
<feature type="transmembrane region" description="Helical" evidence="4">
    <location>
        <begin position="416"/>
        <end position="436"/>
    </location>
</feature>
<dbReference type="InterPro" id="IPR029033">
    <property type="entry name" value="His_PPase_superfam"/>
</dbReference>
<dbReference type="EMBL" id="CAICTM010001690">
    <property type="protein sequence ID" value="CAB9525555.1"/>
    <property type="molecule type" value="Genomic_DNA"/>
</dbReference>
<proteinExistence type="inferred from homology"/>
<dbReference type="Proteomes" id="UP001153069">
    <property type="component" value="Unassembled WGS sequence"/>
</dbReference>
<keyword evidence="6" id="KW-1185">Reference proteome</keyword>
<evidence type="ECO:0000256" key="3">
    <source>
        <dbReference type="SAM" id="MobiDB-lite"/>
    </source>
</evidence>
<keyword evidence="4" id="KW-0472">Membrane</keyword>
<evidence type="ECO:0000313" key="5">
    <source>
        <dbReference type="EMBL" id="CAB9525555.1"/>
    </source>
</evidence>
<protein>
    <submittedName>
        <fullName evidence="5">Testicular acid phosphatase</fullName>
    </submittedName>
</protein>
<dbReference type="SUPFAM" id="SSF53254">
    <property type="entry name" value="Phosphoglycerate mutase-like"/>
    <property type="match status" value="1"/>
</dbReference>
<dbReference type="GO" id="GO:0016791">
    <property type="term" value="F:phosphatase activity"/>
    <property type="evidence" value="ECO:0007669"/>
    <property type="project" value="TreeGrafter"/>
</dbReference>